<dbReference type="CDD" id="cd16413">
    <property type="entry name" value="DGQHR_domain"/>
    <property type="match status" value="1"/>
</dbReference>
<evidence type="ECO:0000313" key="2">
    <source>
        <dbReference type="Proteomes" id="UP001266807"/>
    </source>
</evidence>
<proteinExistence type="predicted"/>
<dbReference type="RefSeq" id="WP_310168973.1">
    <property type="nucleotide sequence ID" value="NZ_JAVDUG010000007.1"/>
</dbReference>
<comment type="caution">
    <text evidence="1">The sequence shown here is derived from an EMBL/GenBank/DDBJ whole genome shotgun (WGS) entry which is preliminary data.</text>
</comment>
<dbReference type="InterPro" id="IPR017642">
    <property type="entry name" value="DNA_S_mod_DndB"/>
</dbReference>
<reference evidence="1 2" key="1">
    <citation type="submission" date="2023-07" db="EMBL/GenBank/DDBJ databases">
        <title>Sorghum-associated microbial communities from plants grown in Nebraska, USA.</title>
        <authorList>
            <person name="Schachtman D."/>
        </authorList>
    </citation>
    <scope>NUCLEOTIDE SEQUENCE [LARGE SCALE GENOMIC DNA]</scope>
    <source>
        <strain evidence="1 2">BE143</strain>
    </source>
</reference>
<accession>A0ABU1QNN1</accession>
<name>A0ABU1QNN1_9BACL</name>
<keyword evidence="2" id="KW-1185">Reference proteome</keyword>
<gene>
    <name evidence="1" type="ORF">J2W98_004690</name>
</gene>
<sequence>MTSIPHHHVIENVLQYKMRGKVAYLGNLSATSALQITYVKPFDHPSGKGYQRPVDSKRCNDFALYLSKGEDALFTPILLNAESKWEFSPYDKSRSTFGRLLCKDQASLMDGQHRLGGIKRYTKDTNSEINVPFLAFHYLDEDEEIHLFDTINTKAKGIGTSLSKYLHRNSDDNSWVATELITRGDSPFHFIGTLTGKRVSGRHVTLQNLYKVVELLTKSEHISNLNKEKKLTISLVYFNAIKEQFNSEWLNYKEYRLTHIVCLNALAIVGAEIFSAGAASQQGKLDYNFIDKCVKRMRGMEWSTDGPLKYLKGISGSKVLASDLSTEILPMPEMKS</sequence>
<dbReference type="NCBIfam" id="TIGR03187">
    <property type="entry name" value="DGQHR"/>
    <property type="match status" value="1"/>
</dbReference>
<dbReference type="EMBL" id="JAVDUG010000007">
    <property type="protein sequence ID" value="MDR6780395.1"/>
    <property type="molecule type" value="Genomic_DNA"/>
</dbReference>
<organism evidence="1 2">
    <name type="scientific">Paenibacillus peoriae</name>
    <dbReference type="NCBI Taxonomy" id="59893"/>
    <lineage>
        <taxon>Bacteria</taxon>
        <taxon>Bacillati</taxon>
        <taxon>Bacillota</taxon>
        <taxon>Bacilli</taxon>
        <taxon>Bacillales</taxon>
        <taxon>Paenibacillaceae</taxon>
        <taxon>Paenibacillus</taxon>
    </lineage>
</organism>
<dbReference type="Pfam" id="PF14072">
    <property type="entry name" value="DndB"/>
    <property type="match status" value="1"/>
</dbReference>
<evidence type="ECO:0000313" key="1">
    <source>
        <dbReference type="EMBL" id="MDR6780395.1"/>
    </source>
</evidence>
<dbReference type="InterPro" id="IPR017601">
    <property type="entry name" value="DGQHR-contain_dom"/>
</dbReference>
<dbReference type="Proteomes" id="UP001266807">
    <property type="component" value="Unassembled WGS sequence"/>
</dbReference>
<protein>
    <submittedName>
        <fullName evidence="1">DNA sulfur modification protein DndB</fullName>
    </submittedName>
</protein>